<protein>
    <submittedName>
        <fullName evidence="2">Helix-turn-helix domain-containing protein</fullName>
    </submittedName>
</protein>
<dbReference type="InterPro" id="IPR024760">
    <property type="entry name" value="HTH_dom_conjug_TS-like"/>
</dbReference>
<evidence type="ECO:0000259" key="1">
    <source>
        <dbReference type="Pfam" id="PF12645"/>
    </source>
</evidence>
<feature type="domain" description="Helix-turn-helix conjugative transposon-like" evidence="1">
    <location>
        <begin position="20"/>
        <end position="70"/>
    </location>
</feature>
<name>A0AAP3DJQ0_BRELA</name>
<accession>A0AAP3DJQ0</accession>
<evidence type="ECO:0000313" key="2">
    <source>
        <dbReference type="EMBL" id="MCZ0809734.1"/>
    </source>
</evidence>
<dbReference type="AlphaFoldDB" id="A0AAP3DJQ0"/>
<proteinExistence type="predicted"/>
<dbReference type="EMBL" id="JAPTNE010000042">
    <property type="protein sequence ID" value="MCZ0809734.1"/>
    <property type="molecule type" value="Genomic_DNA"/>
</dbReference>
<organism evidence="2 3">
    <name type="scientific">Brevibacillus laterosporus</name>
    <name type="common">Bacillus laterosporus</name>
    <dbReference type="NCBI Taxonomy" id="1465"/>
    <lineage>
        <taxon>Bacteria</taxon>
        <taxon>Bacillati</taxon>
        <taxon>Bacillota</taxon>
        <taxon>Bacilli</taxon>
        <taxon>Bacillales</taxon>
        <taxon>Paenibacillaceae</taxon>
        <taxon>Brevibacillus</taxon>
    </lineage>
</organism>
<dbReference type="Proteomes" id="UP001077662">
    <property type="component" value="Unassembled WGS sequence"/>
</dbReference>
<sequence length="78" mass="8979">MQDKIFKVTSTENNSFCIMLKRAQTGDNQALMEIIECLEPDMEYLACFIKMSREDSIQEMKVAMIEAIRKGDIWPVSA</sequence>
<comment type="caution">
    <text evidence="2">The sequence shown here is derived from an EMBL/GenBank/DDBJ whole genome shotgun (WGS) entry which is preliminary data.</text>
</comment>
<dbReference type="Pfam" id="PF12645">
    <property type="entry name" value="HTH_16"/>
    <property type="match status" value="1"/>
</dbReference>
<dbReference type="RefSeq" id="WP_104065254.1">
    <property type="nucleotide sequence ID" value="NZ_CP032410.1"/>
</dbReference>
<reference evidence="2" key="1">
    <citation type="submission" date="2022-09" db="EMBL/GenBank/DDBJ databases">
        <title>Genome analysis and characterization of larvicidal activity of Brevibacillus strains.</title>
        <authorList>
            <person name="Patrusheva E.V."/>
            <person name="Izotova A.O."/>
            <person name="Toshchakov S.V."/>
            <person name="Sineoky S.P."/>
        </authorList>
    </citation>
    <scope>NUCLEOTIDE SEQUENCE</scope>
    <source>
        <strain evidence="2">VKPM_B-13247</strain>
    </source>
</reference>
<evidence type="ECO:0000313" key="3">
    <source>
        <dbReference type="Proteomes" id="UP001077662"/>
    </source>
</evidence>
<gene>
    <name evidence="2" type="ORF">O0554_23000</name>
</gene>